<feature type="compositionally biased region" description="Basic and acidic residues" evidence="1">
    <location>
        <begin position="133"/>
        <end position="163"/>
    </location>
</feature>
<comment type="caution">
    <text evidence="2">The sequence shown here is derived from an EMBL/GenBank/DDBJ whole genome shotgun (WGS) entry which is preliminary data.</text>
</comment>
<dbReference type="AlphaFoldDB" id="A0AAW1V9S2"/>
<dbReference type="Proteomes" id="UP001431783">
    <property type="component" value="Unassembled WGS sequence"/>
</dbReference>
<name>A0AAW1V9S2_9CUCU</name>
<dbReference type="EMBL" id="JARQZJ010000122">
    <property type="protein sequence ID" value="KAK9888976.1"/>
    <property type="molecule type" value="Genomic_DNA"/>
</dbReference>
<evidence type="ECO:0000313" key="3">
    <source>
        <dbReference type="Proteomes" id="UP001431783"/>
    </source>
</evidence>
<feature type="compositionally biased region" description="Acidic residues" evidence="1">
    <location>
        <begin position="190"/>
        <end position="199"/>
    </location>
</feature>
<proteinExistence type="predicted"/>
<protein>
    <submittedName>
        <fullName evidence="2">Uncharacterized protein</fullName>
    </submittedName>
</protein>
<evidence type="ECO:0000256" key="1">
    <source>
        <dbReference type="SAM" id="MobiDB-lite"/>
    </source>
</evidence>
<accession>A0AAW1V9S2</accession>
<organism evidence="2 3">
    <name type="scientific">Henosepilachna vigintioctopunctata</name>
    <dbReference type="NCBI Taxonomy" id="420089"/>
    <lineage>
        <taxon>Eukaryota</taxon>
        <taxon>Metazoa</taxon>
        <taxon>Ecdysozoa</taxon>
        <taxon>Arthropoda</taxon>
        <taxon>Hexapoda</taxon>
        <taxon>Insecta</taxon>
        <taxon>Pterygota</taxon>
        <taxon>Neoptera</taxon>
        <taxon>Endopterygota</taxon>
        <taxon>Coleoptera</taxon>
        <taxon>Polyphaga</taxon>
        <taxon>Cucujiformia</taxon>
        <taxon>Coccinelloidea</taxon>
        <taxon>Coccinellidae</taxon>
        <taxon>Epilachninae</taxon>
        <taxon>Epilachnini</taxon>
        <taxon>Henosepilachna</taxon>
    </lineage>
</organism>
<sequence>MQYGISSGIMANTIELLDSEPNVPKEEGEISMNAENNMSINSNNVQPDPVTIATSTSVRIGEQPQQSAIDQGDVSEVATLTINSGQELQSTPEKMNASDVFNPEIVKPLLKAPRRLQTATKRRIRKTAVLTDTSEKNGSAEEHAKKKAKKNGDITNKGKENNNNKENGNAKRKIKEKAREKAERRVLQESDSDSNEDLECNCTVCCDS</sequence>
<feature type="region of interest" description="Disordered" evidence="1">
    <location>
        <begin position="113"/>
        <end position="200"/>
    </location>
</feature>
<gene>
    <name evidence="2" type="ORF">WA026_004260</name>
</gene>
<keyword evidence="3" id="KW-1185">Reference proteome</keyword>
<feature type="compositionally biased region" description="Basic and acidic residues" evidence="1">
    <location>
        <begin position="177"/>
        <end position="188"/>
    </location>
</feature>
<evidence type="ECO:0000313" key="2">
    <source>
        <dbReference type="EMBL" id="KAK9888976.1"/>
    </source>
</evidence>
<reference evidence="2 3" key="1">
    <citation type="submission" date="2023-03" db="EMBL/GenBank/DDBJ databases">
        <title>Genome insight into feeding habits of ladybird beetles.</title>
        <authorList>
            <person name="Li H.-S."/>
            <person name="Huang Y.-H."/>
            <person name="Pang H."/>
        </authorList>
    </citation>
    <scope>NUCLEOTIDE SEQUENCE [LARGE SCALE GENOMIC DNA]</scope>
    <source>
        <strain evidence="2">SYSU_2023b</strain>
        <tissue evidence="2">Whole body</tissue>
    </source>
</reference>